<dbReference type="GO" id="GO:1990757">
    <property type="term" value="F:ubiquitin ligase activator activity"/>
    <property type="evidence" value="ECO:0007669"/>
    <property type="project" value="TreeGrafter"/>
</dbReference>
<proteinExistence type="predicted"/>
<name>A0AA39TXG4_ACESA</name>
<dbReference type="GO" id="GO:0031145">
    <property type="term" value="P:anaphase-promoting complex-dependent catabolic process"/>
    <property type="evidence" value="ECO:0007669"/>
    <property type="project" value="TreeGrafter"/>
</dbReference>
<evidence type="ECO:0000313" key="3">
    <source>
        <dbReference type="EMBL" id="KAK0608300.1"/>
    </source>
</evidence>
<keyword evidence="1" id="KW-0853">WD repeat</keyword>
<comment type="caution">
    <text evidence="3">The sequence shown here is derived from an EMBL/GenBank/DDBJ whole genome shotgun (WGS) entry which is preliminary data.</text>
</comment>
<gene>
    <name evidence="3" type="ORF">LWI29_028521</name>
</gene>
<dbReference type="Gene3D" id="2.130.10.10">
    <property type="entry name" value="YVTN repeat-like/Quinoprotein amine dehydrogenase"/>
    <property type="match status" value="2"/>
</dbReference>
<dbReference type="Proteomes" id="UP001168877">
    <property type="component" value="Unassembled WGS sequence"/>
</dbReference>
<dbReference type="InterPro" id="IPR036322">
    <property type="entry name" value="WD40_repeat_dom_sf"/>
</dbReference>
<evidence type="ECO:0000256" key="2">
    <source>
        <dbReference type="ARBA" id="ARBA00022737"/>
    </source>
</evidence>
<sequence>MTHSRILAFKNKPAIVVDPFPKDFFSSYVHQPRLAKPQRCIPQFFEKTLDAPDIHDNFYLNLLDWGCSKVLIVALSNIFMIVLTGPQLASGGDGNLAFIWDISMVSNSATQWLYRLEDHTAAVKALAWCPFQDNLFTSGEGGAKKCIRL</sequence>
<evidence type="ECO:0000256" key="1">
    <source>
        <dbReference type="ARBA" id="ARBA00022574"/>
    </source>
</evidence>
<dbReference type="AlphaFoldDB" id="A0AA39TXG4"/>
<accession>A0AA39TXG4</accession>
<dbReference type="InterPro" id="IPR015943">
    <property type="entry name" value="WD40/YVTN_repeat-like_dom_sf"/>
</dbReference>
<dbReference type="GO" id="GO:0005680">
    <property type="term" value="C:anaphase-promoting complex"/>
    <property type="evidence" value="ECO:0007669"/>
    <property type="project" value="TreeGrafter"/>
</dbReference>
<dbReference type="SUPFAM" id="SSF50978">
    <property type="entry name" value="WD40 repeat-like"/>
    <property type="match status" value="1"/>
</dbReference>
<dbReference type="EMBL" id="JAUESC010000001">
    <property type="protein sequence ID" value="KAK0608300.1"/>
    <property type="molecule type" value="Genomic_DNA"/>
</dbReference>
<evidence type="ECO:0000313" key="4">
    <source>
        <dbReference type="Proteomes" id="UP001168877"/>
    </source>
</evidence>
<reference evidence="3" key="2">
    <citation type="submission" date="2023-06" db="EMBL/GenBank/DDBJ databases">
        <authorList>
            <person name="Swenson N.G."/>
            <person name="Wegrzyn J.L."/>
            <person name="Mcevoy S.L."/>
        </authorList>
    </citation>
    <scope>NUCLEOTIDE SEQUENCE</scope>
    <source>
        <strain evidence="3">NS2018</strain>
        <tissue evidence="3">Leaf</tissue>
    </source>
</reference>
<dbReference type="GO" id="GO:1905786">
    <property type="term" value="P:positive regulation of anaphase-promoting complex-dependent catabolic process"/>
    <property type="evidence" value="ECO:0007669"/>
    <property type="project" value="TreeGrafter"/>
</dbReference>
<reference evidence="3" key="1">
    <citation type="journal article" date="2022" name="Plant J.">
        <title>Strategies of tolerance reflected in two North American maple genomes.</title>
        <authorList>
            <person name="McEvoy S.L."/>
            <person name="Sezen U.U."/>
            <person name="Trouern-Trend A."/>
            <person name="McMahon S.M."/>
            <person name="Schaberg P.G."/>
            <person name="Yang J."/>
            <person name="Wegrzyn J.L."/>
            <person name="Swenson N.G."/>
        </authorList>
    </citation>
    <scope>NUCLEOTIDE SEQUENCE</scope>
    <source>
        <strain evidence="3">NS2018</strain>
    </source>
</reference>
<dbReference type="InterPro" id="IPR033010">
    <property type="entry name" value="Cdc20/Fizzy"/>
</dbReference>
<keyword evidence="2" id="KW-0677">Repeat</keyword>
<protein>
    <submittedName>
        <fullName evidence="3">Uncharacterized protein</fullName>
    </submittedName>
</protein>
<dbReference type="GO" id="GO:0010997">
    <property type="term" value="F:anaphase-promoting complex binding"/>
    <property type="evidence" value="ECO:0007669"/>
    <property type="project" value="InterPro"/>
</dbReference>
<organism evidence="3 4">
    <name type="scientific">Acer saccharum</name>
    <name type="common">Sugar maple</name>
    <dbReference type="NCBI Taxonomy" id="4024"/>
    <lineage>
        <taxon>Eukaryota</taxon>
        <taxon>Viridiplantae</taxon>
        <taxon>Streptophyta</taxon>
        <taxon>Embryophyta</taxon>
        <taxon>Tracheophyta</taxon>
        <taxon>Spermatophyta</taxon>
        <taxon>Magnoliopsida</taxon>
        <taxon>eudicotyledons</taxon>
        <taxon>Gunneridae</taxon>
        <taxon>Pentapetalae</taxon>
        <taxon>rosids</taxon>
        <taxon>malvids</taxon>
        <taxon>Sapindales</taxon>
        <taxon>Sapindaceae</taxon>
        <taxon>Hippocastanoideae</taxon>
        <taxon>Acereae</taxon>
        <taxon>Acer</taxon>
    </lineage>
</organism>
<dbReference type="PANTHER" id="PTHR19918">
    <property type="entry name" value="CELL DIVISION CYCLE 20 CDC20 FIZZY -RELATED"/>
    <property type="match status" value="1"/>
</dbReference>
<keyword evidence="4" id="KW-1185">Reference proteome</keyword>
<dbReference type="PANTHER" id="PTHR19918:SF56">
    <property type="entry name" value="ANAPHASE-PROMOTING COMPLEX SUBUNIT 4-LIKE WD40 DOMAIN-CONTAINING PROTEIN"/>
    <property type="match status" value="1"/>
</dbReference>